<keyword evidence="4" id="KW-0489">Methyltransferase</keyword>
<keyword evidence="4" id="KW-0808">Transferase</keyword>
<dbReference type="GO" id="GO:0032259">
    <property type="term" value="P:methylation"/>
    <property type="evidence" value="ECO:0007669"/>
    <property type="project" value="UniProtKB-KW"/>
</dbReference>
<name>A0A2W5KV61_SPHMC</name>
<evidence type="ECO:0000256" key="1">
    <source>
        <dbReference type="ARBA" id="ARBA00005369"/>
    </source>
</evidence>
<dbReference type="GO" id="GO:0004719">
    <property type="term" value="F:protein-L-isoaspartate (D-aspartate) O-methyltransferase activity"/>
    <property type="evidence" value="ECO:0007669"/>
    <property type="project" value="InterPro"/>
</dbReference>
<sequence>MATKYSELGAADMRAAMIDSQLRTSDVIDPAVIGAMGSVAREAHVPAALAGVAYMDRAIGLDDGRALNPPLVTGRMLVTAAVEPGARVLVIGAATGYLAALLAALGADVYAVEENPTLLAAGRRATDGGAHAAAIHWIEGPLTAGAPDAAPFDRIIIDGAIETLPDAIAAQLADGGRLVGARRDGAVTRLIQGVKTAGTLTLRAFADMDVAPLPGFAAVRGFEF</sequence>
<dbReference type="EMBL" id="QFPJ01000042">
    <property type="protein sequence ID" value="PZQ20882.1"/>
    <property type="molecule type" value="Genomic_DNA"/>
</dbReference>
<comment type="similarity">
    <text evidence="1">Belongs to the methyltransferase superfamily. L-isoaspartyl/D-aspartyl protein methyltransferase family.</text>
</comment>
<dbReference type="PANTHER" id="PTHR11579:SF18">
    <property type="entry name" value="PROTEIN-L-ISOASPARTATE O-METHYLTRANSFERASE"/>
    <property type="match status" value="1"/>
</dbReference>
<dbReference type="Gene3D" id="3.40.50.150">
    <property type="entry name" value="Vaccinia Virus protein VP39"/>
    <property type="match status" value="1"/>
</dbReference>
<dbReference type="PANTHER" id="PTHR11579">
    <property type="entry name" value="PROTEIN-L-ISOASPARTATE O-METHYLTRANSFERASE"/>
    <property type="match status" value="1"/>
</dbReference>
<evidence type="ECO:0000256" key="2">
    <source>
        <dbReference type="ARBA" id="ARBA00013346"/>
    </source>
</evidence>
<dbReference type="GO" id="GO:0005737">
    <property type="term" value="C:cytoplasm"/>
    <property type="evidence" value="ECO:0007669"/>
    <property type="project" value="TreeGrafter"/>
</dbReference>
<evidence type="ECO:0000256" key="3">
    <source>
        <dbReference type="ARBA" id="ARBA00030757"/>
    </source>
</evidence>
<dbReference type="Pfam" id="PF01135">
    <property type="entry name" value="PCMT"/>
    <property type="match status" value="1"/>
</dbReference>
<comment type="caution">
    <text evidence="4">The sequence shown here is derived from an EMBL/GenBank/DDBJ whole genome shotgun (WGS) entry which is preliminary data.</text>
</comment>
<organism evidence="4 5">
    <name type="scientific">Sphingopyxis macrogoltabida</name>
    <name type="common">Sphingomonas macrogoltabidus</name>
    <dbReference type="NCBI Taxonomy" id="33050"/>
    <lineage>
        <taxon>Bacteria</taxon>
        <taxon>Pseudomonadati</taxon>
        <taxon>Pseudomonadota</taxon>
        <taxon>Alphaproteobacteria</taxon>
        <taxon>Sphingomonadales</taxon>
        <taxon>Sphingomonadaceae</taxon>
        <taxon>Sphingopyxis</taxon>
    </lineage>
</organism>
<protein>
    <recommendedName>
        <fullName evidence="2">Protein-L-isoaspartate O-methyltransferase</fullName>
    </recommendedName>
    <alternativeName>
        <fullName evidence="3">Protein L-isoaspartyl methyltransferase</fullName>
    </alternativeName>
</protein>
<accession>A0A2W5KV61</accession>
<reference evidence="4 5" key="1">
    <citation type="submission" date="2017-08" db="EMBL/GenBank/DDBJ databases">
        <title>Infants hospitalized years apart are colonized by the same room-sourced microbial strains.</title>
        <authorList>
            <person name="Brooks B."/>
            <person name="Olm M.R."/>
            <person name="Firek B.A."/>
            <person name="Baker R."/>
            <person name="Thomas B.C."/>
            <person name="Morowitz M.J."/>
            <person name="Banfield J.F."/>
        </authorList>
    </citation>
    <scope>NUCLEOTIDE SEQUENCE [LARGE SCALE GENOMIC DNA]</scope>
    <source>
        <strain evidence="4">S2_005_003_R2_47</strain>
    </source>
</reference>
<evidence type="ECO:0000313" key="5">
    <source>
        <dbReference type="Proteomes" id="UP000248597"/>
    </source>
</evidence>
<dbReference type="SUPFAM" id="SSF53335">
    <property type="entry name" value="S-adenosyl-L-methionine-dependent methyltransferases"/>
    <property type="match status" value="1"/>
</dbReference>
<dbReference type="AlphaFoldDB" id="A0A2W5KV61"/>
<evidence type="ECO:0000313" key="4">
    <source>
        <dbReference type="EMBL" id="PZQ20882.1"/>
    </source>
</evidence>
<gene>
    <name evidence="4" type="ORF">DI569_13835</name>
</gene>
<proteinExistence type="inferred from homology"/>
<dbReference type="Proteomes" id="UP000248597">
    <property type="component" value="Unassembled WGS sequence"/>
</dbReference>
<dbReference type="InterPro" id="IPR000682">
    <property type="entry name" value="PCMT"/>
</dbReference>
<dbReference type="InterPro" id="IPR029063">
    <property type="entry name" value="SAM-dependent_MTases_sf"/>
</dbReference>